<comment type="caution">
    <text evidence="1">The sequence shown here is derived from an EMBL/GenBank/DDBJ whole genome shotgun (WGS) entry which is preliminary data.</text>
</comment>
<evidence type="ECO:0008006" key="3">
    <source>
        <dbReference type="Google" id="ProtNLM"/>
    </source>
</evidence>
<name>A0AAV4NXK2_CAEEX</name>
<protein>
    <recommendedName>
        <fullName evidence="3">3'-phosphate/5'-hydroxy nucleic acid ligase</fullName>
    </recommendedName>
</protein>
<evidence type="ECO:0000313" key="1">
    <source>
        <dbReference type="EMBL" id="GIX89025.1"/>
    </source>
</evidence>
<dbReference type="EMBL" id="BPLR01021383">
    <property type="protein sequence ID" value="GIX89025.1"/>
    <property type="molecule type" value="Genomic_DNA"/>
</dbReference>
<reference evidence="1 2" key="1">
    <citation type="submission" date="2021-06" db="EMBL/GenBank/DDBJ databases">
        <title>Caerostris extrusa draft genome.</title>
        <authorList>
            <person name="Kono N."/>
            <person name="Arakawa K."/>
        </authorList>
    </citation>
    <scope>NUCLEOTIDE SEQUENCE [LARGE SCALE GENOMIC DNA]</scope>
</reference>
<evidence type="ECO:0000313" key="2">
    <source>
        <dbReference type="Proteomes" id="UP001054945"/>
    </source>
</evidence>
<organism evidence="1 2">
    <name type="scientific">Caerostris extrusa</name>
    <name type="common">Bark spider</name>
    <name type="synonym">Caerostris bankana</name>
    <dbReference type="NCBI Taxonomy" id="172846"/>
    <lineage>
        <taxon>Eukaryota</taxon>
        <taxon>Metazoa</taxon>
        <taxon>Ecdysozoa</taxon>
        <taxon>Arthropoda</taxon>
        <taxon>Chelicerata</taxon>
        <taxon>Arachnida</taxon>
        <taxon>Araneae</taxon>
        <taxon>Araneomorphae</taxon>
        <taxon>Entelegynae</taxon>
        <taxon>Araneoidea</taxon>
        <taxon>Araneidae</taxon>
        <taxon>Caerostris</taxon>
    </lineage>
</organism>
<dbReference type="Proteomes" id="UP001054945">
    <property type="component" value="Unassembled WGS sequence"/>
</dbReference>
<dbReference type="AlphaFoldDB" id="A0AAV4NXK2"/>
<keyword evidence="2" id="KW-1185">Reference proteome</keyword>
<proteinExistence type="predicted"/>
<gene>
    <name evidence="1" type="ORF">CEXT_71691</name>
</gene>
<accession>A0AAV4NXK2</accession>
<sequence>MISPKTDLNSSPKIDIARHIKFSPTVLCMPDSHSGMHCNLLLQRGSCSSVEAASLQFRQCNDMKSLRSST</sequence>